<evidence type="ECO:0000313" key="17">
    <source>
        <dbReference type="EMBL" id="PSR33456.1"/>
    </source>
</evidence>
<evidence type="ECO:0000256" key="7">
    <source>
        <dbReference type="ARBA" id="ARBA00022605"/>
    </source>
</evidence>
<evidence type="ECO:0000256" key="1">
    <source>
        <dbReference type="ARBA" id="ARBA00001933"/>
    </source>
</evidence>
<accession>A0A2T2XG70</accession>
<dbReference type="FunFam" id="3.40.50.1100:FF:000013">
    <property type="entry name" value="Threonine synthase"/>
    <property type="match status" value="1"/>
</dbReference>
<comment type="pathway">
    <text evidence="3 13">Amino-acid biosynthesis; L-threonine biosynthesis; L-threonine from L-aspartate: step 5/5.</text>
</comment>
<evidence type="ECO:0000256" key="15">
    <source>
        <dbReference type="PIRSR" id="PIRSR038945-2"/>
    </source>
</evidence>
<feature type="binding site" evidence="14">
    <location>
        <position position="306"/>
    </location>
    <ligand>
        <name>pyridoxal 5'-phosphate</name>
        <dbReference type="ChEBI" id="CHEBI:597326"/>
    </ligand>
</feature>
<comment type="caution">
    <text evidence="17">The sequence shown here is derived from an EMBL/GenBank/DDBJ whole genome shotgun (WGS) entry which is preliminary data.</text>
</comment>
<dbReference type="NCBIfam" id="TIGR00260">
    <property type="entry name" value="thrC"/>
    <property type="match status" value="1"/>
</dbReference>
<dbReference type="PANTHER" id="PTHR48078:SF6">
    <property type="entry name" value="L-THREONINE DEHYDRATASE CATABOLIC TDCB"/>
    <property type="match status" value="1"/>
</dbReference>
<evidence type="ECO:0000256" key="12">
    <source>
        <dbReference type="NCBIfam" id="TIGR00260"/>
    </source>
</evidence>
<evidence type="ECO:0000256" key="10">
    <source>
        <dbReference type="ARBA" id="ARBA00023239"/>
    </source>
</evidence>
<evidence type="ECO:0000256" key="4">
    <source>
        <dbReference type="ARBA" id="ARBA00005517"/>
    </source>
</evidence>
<evidence type="ECO:0000256" key="14">
    <source>
        <dbReference type="PIRSR" id="PIRSR038945-1"/>
    </source>
</evidence>
<dbReference type="InterPro" id="IPR000634">
    <property type="entry name" value="Ser/Thr_deHydtase_PyrdxlP-BS"/>
</dbReference>
<sequence length="345" mass="36622">MVKGLIDRYRDWLDLPQSLTPVTIGEGDTPLVHWDNWGNSRIWLKLEGTNPTGSFKDRGMTVAVSVARHNGSRAVICASTGNTAASSAAFAARAGLASVVVIPEGQVALPKMVQSAVHGAHLIAVRGNFDQALAAVRYAAQQESWLTLVNSVNPWRIRGQETSAYEIVDDLGAPPVLLALPVGNAGNISAYHKGFMRYAKKAPRFIGVQAQGADPLVQGRWLDQVKTVASAIRIGRPASADTAKAAVTETQGRFLSISDQEILAAQKDLAHGGIFVEPASAAAYGGLKKLADEEELPPGDIVVILTGMGLKDTETPQQWANLTMTPTTADSIVTTITQLLNLAEA</sequence>
<dbReference type="EC" id="4.2.3.1" evidence="5 12"/>
<evidence type="ECO:0000313" key="18">
    <source>
        <dbReference type="Proteomes" id="UP000242972"/>
    </source>
</evidence>
<dbReference type="PANTHER" id="PTHR48078">
    <property type="entry name" value="THREONINE DEHYDRATASE, MITOCHONDRIAL-RELATED"/>
    <property type="match status" value="1"/>
</dbReference>
<feature type="modified residue" description="N6-(pyridoxal phosphate)lysine" evidence="15">
    <location>
        <position position="56"/>
    </location>
</feature>
<dbReference type="GO" id="GO:0004795">
    <property type="term" value="F:threonine synthase activity"/>
    <property type="evidence" value="ECO:0007669"/>
    <property type="project" value="UniProtKB-UniRule"/>
</dbReference>
<comment type="catalytic activity">
    <reaction evidence="11 13">
        <text>O-phospho-L-homoserine + H2O = L-threonine + phosphate</text>
        <dbReference type="Rhea" id="RHEA:10840"/>
        <dbReference type="ChEBI" id="CHEBI:15377"/>
        <dbReference type="ChEBI" id="CHEBI:43474"/>
        <dbReference type="ChEBI" id="CHEBI:57590"/>
        <dbReference type="ChEBI" id="CHEBI:57926"/>
        <dbReference type="EC" id="4.2.3.1"/>
    </reaction>
</comment>
<dbReference type="Gene3D" id="3.40.50.1100">
    <property type="match status" value="2"/>
</dbReference>
<dbReference type="InterPro" id="IPR001926">
    <property type="entry name" value="TrpB-like_PALP"/>
</dbReference>
<dbReference type="UniPathway" id="UPA00050">
    <property type="reaction ID" value="UER00065"/>
</dbReference>
<dbReference type="GO" id="GO:0006567">
    <property type="term" value="P:L-threonine catabolic process"/>
    <property type="evidence" value="ECO:0007669"/>
    <property type="project" value="TreeGrafter"/>
</dbReference>
<dbReference type="InterPro" id="IPR004450">
    <property type="entry name" value="Thr_synthase-like"/>
</dbReference>
<evidence type="ECO:0000256" key="11">
    <source>
        <dbReference type="ARBA" id="ARBA00049144"/>
    </source>
</evidence>
<keyword evidence="9 13" id="KW-0663">Pyridoxal phosphate</keyword>
<feature type="binding site" evidence="14">
    <location>
        <position position="82"/>
    </location>
    <ligand>
        <name>pyridoxal 5'-phosphate</name>
        <dbReference type="ChEBI" id="CHEBI:597326"/>
    </ligand>
</feature>
<dbReference type="Pfam" id="PF00291">
    <property type="entry name" value="PALP"/>
    <property type="match status" value="1"/>
</dbReference>
<dbReference type="GO" id="GO:0009088">
    <property type="term" value="P:threonine biosynthetic process"/>
    <property type="evidence" value="ECO:0007669"/>
    <property type="project" value="UniProtKB-UniRule"/>
</dbReference>
<organism evidence="17 18">
    <name type="scientific">Sulfobacillus benefaciens</name>
    <dbReference type="NCBI Taxonomy" id="453960"/>
    <lineage>
        <taxon>Bacteria</taxon>
        <taxon>Bacillati</taxon>
        <taxon>Bacillota</taxon>
        <taxon>Clostridia</taxon>
        <taxon>Eubacteriales</taxon>
        <taxon>Clostridiales Family XVII. Incertae Sedis</taxon>
        <taxon>Sulfobacillus</taxon>
    </lineage>
</organism>
<feature type="binding site" evidence="14">
    <location>
        <begin position="183"/>
        <end position="187"/>
    </location>
    <ligand>
        <name>pyridoxal 5'-phosphate</name>
        <dbReference type="ChEBI" id="CHEBI:597326"/>
    </ligand>
</feature>
<evidence type="ECO:0000256" key="2">
    <source>
        <dbReference type="ARBA" id="ARBA00003648"/>
    </source>
</evidence>
<gene>
    <name evidence="17" type="primary">thrC</name>
    <name evidence="17" type="ORF">C7B46_09850</name>
</gene>
<name>A0A2T2XG70_9FIRM</name>
<dbReference type="InterPro" id="IPR026260">
    <property type="entry name" value="Thr_Synthase_bac/arc"/>
</dbReference>
<dbReference type="EMBL" id="PXYW01000020">
    <property type="protein sequence ID" value="PSR33456.1"/>
    <property type="molecule type" value="Genomic_DNA"/>
</dbReference>
<evidence type="ECO:0000256" key="9">
    <source>
        <dbReference type="ARBA" id="ARBA00022898"/>
    </source>
</evidence>
<reference evidence="17 18" key="1">
    <citation type="journal article" date="2014" name="BMC Genomics">
        <title>Comparison of environmental and isolate Sulfobacillus genomes reveals diverse carbon, sulfur, nitrogen, and hydrogen metabolisms.</title>
        <authorList>
            <person name="Justice N.B."/>
            <person name="Norman A."/>
            <person name="Brown C.T."/>
            <person name="Singh A."/>
            <person name="Thomas B.C."/>
            <person name="Banfield J.F."/>
        </authorList>
    </citation>
    <scope>NUCLEOTIDE SEQUENCE [LARGE SCALE GENOMIC DNA]</scope>
    <source>
        <strain evidence="17">AMDSBA4</strain>
    </source>
</reference>
<evidence type="ECO:0000256" key="13">
    <source>
        <dbReference type="PIRNR" id="PIRNR038945"/>
    </source>
</evidence>
<evidence type="ECO:0000259" key="16">
    <source>
        <dbReference type="Pfam" id="PF00291"/>
    </source>
</evidence>
<keyword evidence="10 13" id="KW-0456">Lyase</keyword>
<evidence type="ECO:0000256" key="8">
    <source>
        <dbReference type="ARBA" id="ARBA00022697"/>
    </source>
</evidence>
<feature type="domain" description="Tryptophan synthase beta chain-like PALP" evidence="16">
    <location>
        <begin position="23"/>
        <end position="307"/>
    </location>
</feature>
<dbReference type="PIRSF" id="PIRSF038945">
    <property type="entry name" value="Thr_synthase"/>
    <property type="match status" value="1"/>
</dbReference>
<dbReference type="InterPro" id="IPR050147">
    <property type="entry name" value="Ser/Thr_Dehydratase"/>
</dbReference>
<dbReference type="GO" id="GO:0009097">
    <property type="term" value="P:isoleucine biosynthetic process"/>
    <property type="evidence" value="ECO:0007669"/>
    <property type="project" value="TreeGrafter"/>
</dbReference>
<dbReference type="Proteomes" id="UP000242972">
    <property type="component" value="Unassembled WGS sequence"/>
</dbReference>
<comment type="function">
    <text evidence="2 13">Catalyzes the gamma-elimination of phosphate from L-phosphohomoserine and the beta-addition of water to produce L-threonine.</text>
</comment>
<evidence type="ECO:0000256" key="3">
    <source>
        <dbReference type="ARBA" id="ARBA00004979"/>
    </source>
</evidence>
<dbReference type="InterPro" id="IPR036052">
    <property type="entry name" value="TrpB-like_PALP_sf"/>
</dbReference>
<dbReference type="GO" id="GO:0030170">
    <property type="term" value="F:pyridoxal phosphate binding"/>
    <property type="evidence" value="ECO:0007669"/>
    <property type="project" value="InterPro"/>
</dbReference>
<dbReference type="GO" id="GO:0003941">
    <property type="term" value="F:L-serine ammonia-lyase activity"/>
    <property type="evidence" value="ECO:0007669"/>
    <property type="project" value="TreeGrafter"/>
</dbReference>
<dbReference type="AlphaFoldDB" id="A0A2T2XG70"/>
<keyword evidence="8 13" id="KW-0791">Threonine biosynthesis</keyword>
<comment type="similarity">
    <text evidence="4 13">Belongs to the threonine synthase family.</text>
</comment>
<dbReference type="GO" id="GO:0006565">
    <property type="term" value="P:L-serine catabolic process"/>
    <property type="evidence" value="ECO:0007669"/>
    <property type="project" value="TreeGrafter"/>
</dbReference>
<protein>
    <recommendedName>
        <fullName evidence="6 12">Threonine synthase</fullName>
        <ecNumber evidence="5 12">4.2.3.1</ecNumber>
    </recommendedName>
</protein>
<dbReference type="CDD" id="cd01563">
    <property type="entry name" value="Thr-synth_1"/>
    <property type="match status" value="1"/>
</dbReference>
<proteinExistence type="inferred from homology"/>
<dbReference type="SUPFAM" id="SSF53686">
    <property type="entry name" value="Tryptophan synthase beta subunit-like PLP-dependent enzymes"/>
    <property type="match status" value="1"/>
</dbReference>
<comment type="cofactor">
    <cofactor evidence="1 13 14">
        <name>pyridoxal 5'-phosphate</name>
        <dbReference type="ChEBI" id="CHEBI:597326"/>
    </cofactor>
</comment>
<dbReference type="GO" id="GO:0004794">
    <property type="term" value="F:threonine deaminase activity"/>
    <property type="evidence" value="ECO:0007669"/>
    <property type="project" value="TreeGrafter"/>
</dbReference>
<dbReference type="PROSITE" id="PS00165">
    <property type="entry name" value="DEHYDRATASE_SER_THR"/>
    <property type="match status" value="1"/>
</dbReference>
<evidence type="ECO:0000256" key="6">
    <source>
        <dbReference type="ARBA" id="ARBA00018679"/>
    </source>
</evidence>
<keyword evidence="7 13" id="KW-0028">Amino-acid biosynthesis</keyword>
<evidence type="ECO:0000256" key="5">
    <source>
        <dbReference type="ARBA" id="ARBA00013028"/>
    </source>
</evidence>